<comment type="caution">
    <text evidence="7">The sequence shown here is derived from an EMBL/GenBank/DDBJ whole genome shotgun (WGS) entry which is preliminary data.</text>
</comment>
<dbReference type="InterPro" id="IPR058648">
    <property type="entry name" value="HH_CzcB-like"/>
</dbReference>
<dbReference type="SUPFAM" id="SSF111369">
    <property type="entry name" value="HlyD-like secretion proteins"/>
    <property type="match status" value="1"/>
</dbReference>
<dbReference type="InterPro" id="IPR058792">
    <property type="entry name" value="Beta-barrel_RND_2"/>
</dbReference>
<evidence type="ECO:0000259" key="6">
    <source>
        <dbReference type="Pfam" id="PF25975"/>
    </source>
</evidence>
<evidence type="ECO:0000256" key="2">
    <source>
        <dbReference type="ARBA" id="ARBA00022448"/>
    </source>
</evidence>
<dbReference type="PROSITE" id="PS51257">
    <property type="entry name" value="PROKAR_LIPOPROTEIN"/>
    <property type="match status" value="1"/>
</dbReference>
<dbReference type="Gene3D" id="2.40.420.20">
    <property type="match status" value="1"/>
</dbReference>
<dbReference type="PANTHER" id="PTHR30097:SF4">
    <property type="entry name" value="SLR6042 PROTEIN"/>
    <property type="match status" value="1"/>
</dbReference>
<evidence type="ECO:0000259" key="4">
    <source>
        <dbReference type="Pfam" id="PF25954"/>
    </source>
</evidence>
<dbReference type="Gene3D" id="2.40.30.170">
    <property type="match status" value="1"/>
</dbReference>
<feature type="domain" description="CusB-like beta-barrel" evidence="4">
    <location>
        <begin position="360"/>
        <end position="435"/>
    </location>
</feature>
<dbReference type="InterPro" id="IPR006143">
    <property type="entry name" value="RND_pump_MFP"/>
</dbReference>
<reference evidence="7 8" key="1">
    <citation type="submission" date="2024-02" db="EMBL/GenBank/DDBJ databases">
        <title>Haloferula sargassicola NBRC 104335.</title>
        <authorList>
            <person name="Ichikawa N."/>
            <person name="Katano-Makiyama Y."/>
            <person name="Hidaka K."/>
        </authorList>
    </citation>
    <scope>NUCLEOTIDE SEQUENCE [LARGE SCALE GENOMIC DNA]</scope>
    <source>
        <strain evidence="7 8">NBRC 104335</strain>
    </source>
</reference>
<keyword evidence="2" id="KW-0813">Transport</keyword>
<comment type="similarity">
    <text evidence="1">Belongs to the membrane fusion protein (MFP) (TC 8.A.1) family.</text>
</comment>
<dbReference type="PANTHER" id="PTHR30097">
    <property type="entry name" value="CATION EFFLUX SYSTEM PROTEIN CUSB"/>
    <property type="match status" value="1"/>
</dbReference>
<proteinExistence type="inferred from homology"/>
<dbReference type="InterPro" id="IPR051909">
    <property type="entry name" value="MFP_Cation_Efflux"/>
</dbReference>
<evidence type="ECO:0000256" key="1">
    <source>
        <dbReference type="ARBA" id="ARBA00009477"/>
    </source>
</evidence>
<feature type="domain" description="CzcB-like C-terminal circularly permuted SH3-like" evidence="6">
    <location>
        <begin position="443"/>
        <end position="506"/>
    </location>
</feature>
<dbReference type="InterPro" id="IPR058647">
    <property type="entry name" value="BSH_CzcB-like"/>
</dbReference>
<evidence type="ECO:0000259" key="5">
    <source>
        <dbReference type="Pfam" id="PF25973"/>
    </source>
</evidence>
<dbReference type="NCBIfam" id="TIGR01730">
    <property type="entry name" value="RND_mfp"/>
    <property type="match status" value="1"/>
</dbReference>
<dbReference type="Pfam" id="PF25893">
    <property type="entry name" value="HH_CzcB"/>
    <property type="match status" value="1"/>
</dbReference>
<dbReference type="Pfam" id="PF25973">
    <property type="entry name" value="BSH_CzcB"/>
    <property type="match status" value="1"/>
</dbReference>
<dbReference type="Proteomes" id="UP001476282">
    <property type="component" value="Unassembled WGS sequence"/>
</dbReference>
<name>A0ABP9UT92_9BACT</name>
<keyword evidence="8" id="KW-1185">Reference proteome</keyword>
<dbReference type="Gene3D" id="1.10.287.470">
    <property type="entry name" value="Helix hairpin bin"/>
    <property type="match status" value="1"/>
</dbReference>
<sequence length="521" mass="55055">MKSIPKLSQVIGLGILTAFLAACSAEKKESAIKSEASEASEESPGGEIEVHAVADCPTGEGCFICDSSKRDPGRLWCKEHDRYEDRCFLCHPELKDPKRLFCTEHGVYEDECYLCHPELKGKDAGAAAPSAPADVLMCKEHGVAERECAICHPDLAAGLKPGESLKIRVASAESMEKVGVEVSNPETTTARPAVEAYATVDYNQNQVAKITPLVEGIVRDIAVVPGQTVAAGDTLGTVHSPEFAEMKSRFLAAAAAKNLAGLQVSRERQLADKRISAAADLESAEAAAEVADVDLSAARQRLLNLGLSENEIDLLASDGRPTSLLTLKAPFAGTIVDRDVAVGERIEPGDAIFVLADLSTMWLELSIPARDAAGLAPGMEVSAIFADLPDTVITGELVWVASAIDEKTRRIQARAVVNAPPTALRKGLYGEARIQLGEASSSLAVPTGAIQTIDGVPFVFVRVEPALYAATRVEPTQGAASDQLTAIRSGLAPGDQIVSQGSYILRSEFLKSLLGAGCVDD</sequence>
<dbReference type="InterPro" id="IPR058649">
    <property type="entry name" value="CzcB_C"/>
</dbReference>
<evidence type="ECO:0000259" key="3">
    <source>
        <dbReference type="Pfam" id="PF25893"/>
    </source>
</evidence>
<dbReference type="RefSeq" id="WP_353568034.1">
    <property type="nucleotide sequence ID" value="NZ_BAABRI010000019.1"/>
</dbReference>
<feature type="domain" description="CzcB-like barrel-sandwich hybrid" evidence="5">
    <location>
        <begin position="207"/>
        <end position="357"/>
    </location>
</feature>
<evidence type="ECO:0000313" key="7">
    <source>
        <dbReference type="EMBL" id="GAA5483932.1"/>
    </source>
</evidence>
<accession>A0ABP9UT92</accession>
<dbReference type="EMBL" id="BAABRI010000019">
    <property type="protein sequence ID" value="GAA5483932.1"/>
    <property type="molecule type" value="Genomic_DNA"/>
</dbReference>
<dbReference type="Pfam" id="PF25975">
    <property type="entry name" value="CzcB_C"/>
    <property type="match status" value="1"/>
</dbReference>
<dbReference type="Pfam" id="PF25954">
    <property type="entry name" value="Beta-barrel_RND_2"/>
    <property type="match status" value="1"/>
</dbReference>
<dbReference type="Gene3D" id="2.40.50.100">
    <property type="match status" value="1"/>
</dbReference>
<gene>
    <name evidence="7" type="ORF">Hsar01_03169</name>
</gene>
<feature type="domain" description="CzcB-like alpha-helical hairpin" evidence="3">
    <location>
        <begin position="245"/>
        <end position="303"/>
    </location>
</feature>
<protein>
    <submittedName>
        <fullName evidence="7">Uncharacterized protein</fullName>
    </submittedName>
</protein>
<organism evidence="7 8">
    <name type="scientific">Haloferula sargassicola</name>
    <dbReference type="NCBI Taxonomy" id="490096"/>
    <lineage>
        <taxon>Bacteria</taxon>
        <taxon>Pseudomonadati</taxon>
        <taxon>Verrucomicrobiota</taxon>
        <taxon>Verrucomicrobiia</taxon>
        <taxon>Verrucomicrobiales</taxon>
        <taxon>Verrucomicrobiaceae</taxon>
        <taxon>Haloferula</taxon>
    </lineage>
</organism>
<evidence type="ECO:0000313" key="8">
    <source>
        <dbReference type="Proteomes" id="UP001476282"/>
    </source>
</evidence>